<proteinExistence type="inferred from homology"/>
<dbReference type="PANTHER" id="PTHR30153:SF2">
    <property type="entry name" value="REPLICATIVE DNA HELICASE"/>
    <property type="match status" value="1"/>
</dbReference>
<dbReference type="CDD" id="cd00081">
    <property type="entry name" value="Hint"/>
    <property type="match status" value="2"/>
</dbReference>
<evidence type="ECO:0000256" key="1">
    <source>
        <dbReference type="ARBA" id="ARBA00008428"/>
    </source>
</evidence>
<dbReference type="InterPro" id="IPR006141">
    <property type="entry name" value="Intein_N"/>
</dbReference>
<dbReference type="PROSITE" id="PS50817">
    <property type="entry name" value="INTEIN_N_TER"/>
    <property type="match status" value="1"/>
</dbReference>
<dbReference type="GO" id="GO:1990077">
    <property type="term" value="C:primosome complex"/>
    <property type="evidence" value="ECO:0007669"/>
    <property type="project" value="UniProtKB-UniRule"/>
</dbReference>
<evidence type="ECO:0000256" key="2">
    <source>
        <dbReference type="ARBA" id="ARBA00022515"/>
    </source>
</evidence>
<dbReference type="GO" id="GO:0006314">
    <property type="term" value="P:intron homing"/>
    <property type="evidence" value="ECO:0007669"/>
    <property type="project" value="UniProtKB-KW"/>
</dbReference>
<evidence type="ECO:0000256" key="19">
    <source>
        <dbReference type="NCBIfam" id="TIGR00665"/>
    </source>
</evidence>
<dbReference type="InterPro" id="IPR003593">
    <property type="entry name" value="AAA+_ATPase"/>
</dbReference>
<dbReference type="PROSITE" id="PS50819">
    <property type="entry name" value="INTEIN_ENDONUCLEASE"/>
    <property type="match status" value="1"/>
</dbReference>
<evidence type="ECO:0000256" key="17">
    <source>
        <dbReference type="ARBA" id="ARBA00044940"/>
    </source>
</evidence>
<dbReference type="GO" id="GO:0043139">
    <property type="term" value="F:5'-3' DNA helicase activity"/>
    <property type="evidence" value="ECO:0007669"/>
    <property type="project" value="UniProtKB-EC"/>
</dbReference>
<keyword evidence="11 20" id="KW-0067">ATP-binding</keyword>
<dbReference type="PRINTS" id="PR00379">
    <property type="entry name" value="INTEIN"/>
</dbReference>
<evidence type="ECO:0000256" key="14">
    <source>
        <dbReference type="ARBA" id="ARBA00023125"/>
    </source>
</evidence>
<evidence type="ECO:0000256" key="12">
    <source>
        <dbReference type="ARBA" id="ARBA00022886"/>
    </source>
</evidence>
<keyword evidence="14 20" id="KW-0238">DNA-binding</keyword>
<dbReference type="PANTHER" id="PTHR30153">
    <property type="entry name" value="REPLICATIVE DNA HELICASE DNAB"/>
    <property type="match status" value="1"/>
</dbReference>
<dbReference type="Gene3D" id="1.10.860.10">
    <property type="entry name" value="DNAb Helicase, Chain A"/>
    <property type="match status" value="1"/>
</dbReference>
<dbReference type="Gene3D" id="3.10.28.10">
    <property type="entry name" value="Homing endonucleases"/>
    <property type="match status" value="1"/>
</dbReference>
<reference key="2">
    <citation type="submission" date="2011-04" db="EMBL/GenBank/DDBJ databases">
        <title>Complete sequence of chromosome of Haliscomenobacter hydrossis DSM 1100.</title>
        <authorList>
            <consortium name="US DOE Joint Genome Institute (JGI-PGF)"/>
            <person name="Lucas S."/>
            <person name="Han J."/>
            <person name="Lapidus A."/>
            <person name="Bruce D."/>
            <person name="Goodwin L."/>
            <person name="Pitluck S."/>
            <person name="Peters L."/>
            <person name="Kyrpides N."/>
            <person name="Mavromatis K."/>
            <person name="Ivanova N."/>
            <person name="Ovchinnikova G."/>
            <person name="Pagani I."/>
            <person name="Daligault H."/>
            <person name="Detter J.C."/>
            <person name="Han C."/>
            <person name="Land M."/>
            <person name="Hauser L."/>
            <person name="Markowitz V."/>
            <person name="Cheng J.-F."/>
            <person name="Hugenholtz P."/>
            <person name="Woyke T."/>
            <person name="Wu D."/>
            <person name="Verbarg S."/>
            <person name="Frueling A."/>
            <person name="Brambilla E."/>
            <person name="Klenk H.-P."/>
            <person name="Eisen J.A."/>
        </authorList>
    </citation>
    <scope>NUCLEOTIDE SEQUENCE</scope>
    <source>
        <strain>DSM 1100</strain>
    </source>
</reference>
<evidence type="ECO:0000256" key="20">
    <source>
        <dbReference type="RuleBase" id="RU362085"/>
    </source>
</evidence>
<evidence type="ECO:0000256" key="15">
    <source>
        <dbReference type="ARBA" id="ARBA00023235"/>
    </source>
</evidence>
<dbReference type="InterPro" id="IPR004860">
    <property type="entry name" value="LAGLIDADG_dom"/>
</dbReference>
<keyword evidence="4" id="KW-0540">Nuclease</keyword>
<dbReference type="GO" id="GO:0016887">
    <property type="term" value="F:ATP hydrolysis activity"/>
    <property type="evidence" value="ECO:0007669"/>
    <property type="project" value="RHEA"/>
</dbReference>
<evidence type="ECO:0000256" key="4">
    <source>
        <dbReference type="ARBA" id="ARBA00022722"/>
    </source>
</evidence>
<sequence>MADSKDPSIKKNMGLTGRKPRPKGEDLSSFVFGKVPPQAIPLEEAVLGALMIDKDALTSVLDILQAESFYLDAHQLIYRAMLRLFERSQPIDLLTVTEELKKTAHLEAIGGPYYLVELTNKVASSANIEYHGRLIAQKFIQRELIRVSNDIIRNAYEDTTDVFDLLDDAEQGLFSIAEKNMSRSYDTMSSLAAKALKQIEELKGKEDGLTGVPTGFHDLDRITSGWQPSDLIIMAARPGMGKTSLVLSLAKNAAVEYGKGVAVFSLEMASIQLAQRLISMESEVPLQKMRNGQLEEDEWKRLKEAIERISDAPVYIDDTPGINIFELRAKCRRMKMQYDIQLIIIDYLQLMSGGGEAGKGNREQEVSAISRALKGLAKELSVPVIALSQLSRAVEVRGGSKRPQLSDLRESGCLTGDARLQDALTGRFYTIKELAERPVQEPIWVVSMDQDYKLRPFKLVKAFSSGQKQVFELVTRTGRRIKASANHPFLKFEGWKPLEELTVGDRIGIPARINIDKPSNILGEEELILLAHLIGDGCILPKQPYHYTSADQENLSVVNQTAEKLFGIKGRLVEQGNWAHVYLPSPYHLTHGKKHPITEWYDRLGIERVRSYQKRVPSGLFECDNARISLFLNHLWSTDGNISQKISEGRKNSASIYYASSSPVLAWQVQHLLSRLNIRASIYCIAQGKHRSIYQVSVQGVENQLNFLENVGCFGERGRIISQLIHDLKQINDNPNFAVFPKETWDLMIYPAMQRQGVTYRRLFDHLGLSYSGSIKNNGVSIERLKRINNVLNDQELEKHIESDVMWDEIMAINPLEIEEVYDATVEGSHNFVANDIIVHNSIEQDADMVTFIYRPEYYQILEDEQGQSLKGIAEIIIAKNRHGAQDTVRLKFTGEFARFSNLDDPDFGSFPSDVFSNPLPSNIITMPSRFNDEEDIPF</sequence>
<evidence type="ECO:0000256" key="10">
    <source>
        <dbReference type="ARBA" id="ARBA00022813"/>
    </source>
</evidence>
<dbReference type="FunFam" id="1.10.860.10:FF:000001">
    <property type="entry name" value="Replicative DNA helicase"/>
    <property type="match status" value="1"/>
</dbReference>
<dbReference type="NCBIfam" id="TIGR00665">
    <property type="entry name" value="DnaB"/>
    <property type="match status" value="1"/>
</dbReference>
<dbReference type="InterPro" id="IPR003586">
    <property type="entry name" value="Hint_dom_C"/>
</dbReference>
<evidence type="ECO:0000313" key="24">
    <source>
        <dbReference type="EMBL" id="AEE51486.1"/>
    </source>
</evidence>
<dbReference type="EMBL" id="CP002691">
    <property type="protein sequence ID" value="AEE51486.1"/>
    <property type="molecule type" value="Genomic_DNA"/>
</dbReference>
<dbReference type="GO" id="GO:0003677">
    <property type="term" value="F:DNA binding"/>
    <property type="evidence" value="ECO:0007669"/>
    <property type="project" value="UniProtKB-UniRule"/>
</dbReference>
<keyword evidence="3 20" id="KW-0235">DNA replication</keyword>
<evidence type="ECO:0000256" key="3">
    <source>
        <dbReference type="ARBA" id="ARBA00022705"/>
    </source>
</evidence>
<keyword evidence="6 20" id="KW-0547">Nucleotide-binding</keyword>
<dbReference type="HOGENOM" id="CLU_005373_3_2_10"/>
<dbReference type="eggNOG" id="COG0305">
    <property type="taxonomic scope" value="Bacteria"/>
</dbReference>
<evidence type="ECO:0000256" key="11">
    <source>
        <dbReference type="ARBA" id="ARBA00022840"/>
    </source>
</evidence>
<dbReference type="InterPro" id="IPR007693">
    <property type="entry name" value="DNA_helicase_DnaB-like_N"/>
</dbReference>
<feature type="region of interest" description="Disordered" evidence="21">
    <location>
        <begin position="1"/>
        <end position="25"/>
    </location>
</feature>
<dbReference type="SUPFAM" id="SSF48024">
    <property type="entry name" value="N-terminal domain of DnaB helicase"/>
    <property type="match status" value="1"/>
</dbReference>
<reference evidence="24 25" key="1">
    <citation type="journal article" date="2011" name="Stand. Genomic Sci.">
        <title>Complete genome sequence of Haliscomenobacter hydrossis type strain (O).</title>
        <authorList>
            <consortium name="US DOE Joint Genome Institute (JGI-PGF)"/>
            <person name="Daligault H."/>
            <person name="Lapidus A."/>
            <person name="Zeytun A."/>
            <person name="Nolan M."/>
            <person name="Lucas S."/>
            <person name="Del Rio T.G."/>
            <person name="Tice H."/>
            <person name="Cheng J.F."/>
            <person name="Tapia R."/>
            <person name="Han C."/>
            <person name="Goodwin L."/>
            <person name="Pitluck S."/>
            <person name="Liolios K."/>
            <person name="Pagani I."/>
            <person name="Ivanova N."/>
            <person name="Huntemann M."/>
            <person name="Mavromatis K."/>
            <person name="Mikhailova N."/>
            <person name="Pati A."/>
            <person name="Chen A."/>
            <person name="Palaniappan K."/>
            <person name="Land M."/>
            <person name="Hauser L."/>
            <person name="Brambilla E.M."/>
            <person name="Rohde M."/>
            <person name="Verbarg S."/>
            <person name="Goker M."/>
            <person name="Bristow J."/>
            <person name="Eisen J.A."/>
            <person name="Markowitz V."/>
            <person name="Hugenholtz P."/>
            <person name="Kyrpides N.C."/>
            <person name="Klenk H.P."/>
            <person name="Woyke T."/>
        </authorList>
    </citation>
    <scope>NUCLEOTIDE SEQUENCE [LARGE SCALE GENOMIC DNA]</scope>
    <source>
        <strain evidence="25">ATCC 27775 / DSM 1100 / LMG 10767 / O</strain>
    </source>
</reference>
<keyword evidence="15" id="KW-0413">Isomerase</keyword>
<dbReference type="InterPro" id="IPR004042">
    <property type="entry name" value="Intein_endonuc_central"/>
</dbReference>
<feature type="domain" description="DOD-type homing endonuclease" evidence="22">
    <location>
        <begin position="529"/>
        <end position="678"/>
    </location>
</feature>
<keyword evidence="25" id="KW-1185">Reference proteome</keyword>
<protein>
    <recommendedName>
        <fullName evidence="19 20">Replicative DNA helicase</fullName>
        <ecNumber evidence="19 20">5.6.2.3</ecNumber>
    </recommendedName>
</protein>
<dbReference type="Pfam" id="PF03796">
    <property type="entry name" value="DnaB_C"/>
    <property type="match status" value="1"/>
</dbReference>
<dbReference type="GO" id="GO:0016539">
    <property type="term" value="P:intein-mediated protein splicing"/>
    <property type="evidence" value="ECO:0007669"/>
    <property type="project" value="InterPro"/>
</dbReference>
<dbReference type="GO" id="GO:0004519">
    <property type="term" value="F:endonuclease activity"/>
    <property type="evidence" value="ECO:0007669"/>
    <property type="project" value="UniProtKB-KW"/>
</dbReference>
<dbReference type="Proteomes" id="UP000008461">
    <property type="component" value="Chromosome"/>
</dbReference>
<comment type="similarity">
    <text evidence="1 20">Belongs to the helicase family. DnaB subfamily.</text>
</comment>
<dbReference type="SUPFAM" id="SSF55608">
    <property type="entry name" value="Homing endonucleases"/>
    <property type="match status" value="1"/>
</dbReference>
<keyword evidence="8 20" id="KW-0378">Hydrolase</keyword>
<evidence type="ECO:0000256" key="7">
    <source>
        <dbReference type="ARBA" id="ARBA00022759"/>
    </source>
</evidence>
<name>F4KYU4_HALH1</name>
<keyword evidence="13" id="KW-0651">Protein splicing</keyword>
<dbReference type="STRING" id="760192.Halhy_3634"/>
<gene>
    <name evidence="24" type="ordered locus">Halhy_3634</name>
</gene>
<keyword evidence="10" id="KW-0068">Autocatalytic cleavage</keyword>
<evidence type="ECO:0000256" key="9">
    <source>
        <dbReference type="ARBA" id="ARBA00022806"/>
    </source>
</evidence>
<dbReference type="SUPFAM" id="SSF51294">
    <property type="entry name" value="Hedgehog/intein (Hint) domain"/>
    <property type="match status" value="1"/>
</dbReference>
<dbReference type="EC" id="5.6.2.3" evidence="19 20"/>
<dbReference type="Pfam" id="PF14528">
    <property type="entry name" value="LAGLIDADG_3"/>
    <property type="match status" value="1"/>
</dbReference>
<dbReference type="AlphaFoldDB" id="F4KYU4"/>
<dbReference type="PROSITE" id="PS50818">
    <property type="entry name" value="INTEIN_C_TER"/>
    <property type="match status" value="1"/>
</dbReference>
<evidence type="ECO:0000256" key="5">
    <source>
        <dbReference type="ARBA" id="ARBA00022737"/>
    </source>
</evidence>
<dbReference type="InterPro" id="IPR036185">
    <property type="entry name" value="DNA_heli_DnaB-like_N_sf"/>
</dbReference>
<keyword evidence="7" id="KW-0255">Endonuclease</keyword>
<dbReference type="Gene3D" id="2.170.16.10">
    <property type="entry name" value="Hedgehog/Intein (Hint) domain"/>
    <property type="match status" value="2"/>
</dbReference>
<dbReference type="SMART" id="SM00305">
    <property type="entry name" value="HintC"/>
    <property type="match status" value="1"/>
</dbReference>
<dbReference type="InterPro" id="IPR036844">
    <property type="entry name" value="Hint_dom_sf"/>
</dbReference>
<dbReference type="InterPro" id="IPR027434">
    <property type="entry name" value="Homing_endonucl"/>
</dbReference>
<dbReference type="InterPro" id="IPR007692">
    <property type="entry name" value="DNA_helicase_DnaB"/>
</dbReference>
<dbReference type="Pfam" id="PF14890">
    <property type="entry name" value="Intein_splicing"/>
    <property type="match status" value="1"/>
</dbReference>
<dbReference type="InterPro" id="IPR030934">
    <property type="entry name" value="Intein_C"/>
</dbReference>
<dbReference type="NCBIfam" id="TIGR01445">
    <property type="entry name" value="intein_Nterm"/>
    <property type="match status" value="1"/>
</dbReference>
<dbReference type="GO" id="GO:0005829">
    <property type="term" value="C:cytosol"/>
    <property type="evidence" value="ECO:0007669"/>
    <property type="project" value="TreeGrafter"/>
</dbReference>
<dbReference type="eggNOG" id="COG1372">
    <property type="taxonomic scope" value="Bacteria"/>
</dbReference>
<dbReference type="InterPro" id="IPR027417">
    <property type="entry name" value="P-loop_NTPase"/>
</dbReference>
<keyword evidence="5" id="KW-0677">Repeat</keyword>
<dbReference type="InterPro" id="IPR007694">
    <property type="entry name" value="DNA_helicase_DnaB-like_C"/>
</dbReference>
<dbReference type="CDD" id="cd00984">
    <property type="entry name" value="DnaB_C"/>
    <property type="match status" value="1"/>
</dbReference>
<evidence type="ECO:0000256" key="18">
    <source>
        <dbReference type="ARBA" id="ARBA00048954"/>
    </source>
</evidence>
<evidence type="ECO:0000259" key="23">
    <source>
        <dbReference type="PROSITE" id="PS51199"/>
    </source>
</evidence>
<evidence type="ECO:0000259" key="22">
    <source>
        <dbReference type="PROSITE" id="PS50819"/>
    </source>
</evidence>
<dbReference type="NCBIfam" id="TIGR01443">
    <property type="entry name" value="intein_Cterm"/>
    <property type="match status" value="1"/>
</dbReference>
<dbReference type="NCBIfam" id="NF005852">
    <property type="entry name" value="PRK07773.1"/>
    <property type="match status" value="1"/>
</dbReference>
<evidence type="ECO:0000256" key="6">
    <source>
        <dbReference type="ARBA" id="ARBA00022741"/>
    </source>
</evidence>
<dbReference type="Pfam" id="PF00772">
    <property type="entry name" value="DnaB"/>
    <property type="match status" value="1"/>
</dbReference>
<dbReference type="InterPro" id="IPR016136">
    <property type="entry name" value="DNA_helicase_N/primase_C"/>
</dbReference>
<evidence type="ECO:0000256" key="16">
    <source>
        <dbReference type="ARBA" id="ARBA00044932"/>
    </source>
</evidence>
<dbReference type="KEGG" id="hhy:Halhy_3634"/>
<evidence type="ECO:0000313" key="25">
    <source>
        <dbReference type="Proteomes" id="UP000008461"/>
    </source>
</evidence>
<dbReference type="InterPro" id="IPR003587">
    <property type="entry name" value="Hint_dom_N"/>
</dbReference>
<keyword evidence="9 20" id="KW-0347">Helicase</keyword>
<dbReference type="SMART" id="SM00306">
    <property type="entry name" value="HintN"/>
    <property type="match status" value="1"/>
</dbReference>
<feature type="domain" description="SF4 helicase" evidence="23">
    <location>
        <begin position="842"/>
        <end position="907"/>
    </location>
</feature>
<comment type="function">
    <text evidence="17 20">The intein is an endonuclease.</text>
</comment>
<evidence type="ECO:0000256" key="8">
    <source>
        <dbReference type="ARBA" id="ARBA00022801"/>
    </source>
</evidence>
<evidence type="ECO:0000256" key="13">
    <source>
        <dbReference type="ARBA" id="ARBA00023000"/>
    </source>
</evidence>
<feature type="domain" description="SF4 helicase" evidence="23">
    <location>
        <begin position="205"/>
        <end position="412"/>
    </location>
</feature>
<dbReference type="GO" id="GO:0005524">
    <property type="term" value="F:ATP binding"/>
    <property type="evidence" value="ECO:0007669"/>
    <property type="project" value="UniProtKB-UniRule"/>
</dbReference>
<dbReference type="Gene3D" id="3.40.50.300">
    <property type="entry name" value="P-loop containing nucleotide triphosphate hydrolases"/>
    <property type="match status" value="1"/>
</dbReference>
<accession>F4KYU4</accession>
<dbReference type="SMART" id="SM00382">
    <property type="entry name" value="AAA"/>
    <property type="match status" value="1"/>
</dbReference>
<evidence type="ECO:0000256" key="21">
    <source>
        <dbReference type="SAM" id="MobiDB-lite"/>
    </source>
</evidence>
<keyword evidence="2 20" id="KW-0639">Primosome</keyword>
<keyword evidence="12" id="KW-0404">Intron homing</keyword>
<comment type="catalytic activity">
    <reaction evidence="18 20">
        <text>ATP + H2O = ADP + phosphate + H(+)</text>
        <dbReference type="Rhea" id="RHEA:13065"/>
        <dbReference type="ChEBI" id="CHEBI:15377"/>
        <dbReference type="ChEBI" id="CHEBI:15378"/>
        <dbReference type="ChEBI" id="CHEBI:30616"/>
        <dbReference type="ChEBI" id="CHEBI:43474"/>
        <dbReference type="ChEBI" id="CHEBI:456216"/>
        <dbReference type="EC" id="5.6.2.3"/>
    </reaction>
</comment>
<dbReference type="GO" id="GO:0006269">
    <property type="term" value="P:DNA replication, synthesis of primer"/>
    <property type="evidence" value="ECO:0007669"/>
    <property type="project" value="UniProtKB-UniRule"/>
</dbReference>
<dbReference type="PROSITE" id="PS51199">
    <property type="entry name" value="SF4_HELICASE"/>
    <property type="match status" value="2"/>
</dbReference>
<comment type="function">
    <text evidence="16 20">The main replicative DNA helicase, it participates in initiation and elongation during chromosome replication. Travels ahead of the DNA replisome, separating dsDNA into templates for DNA synthesis. A processive ATP-dependent 5'-3' DNA helicase it has DNA-dependent ATPase activity.</text>
</comment>
<dbReference type="InterPro" id="IPR006142">
    <property type="entry name" value="INTEIN"/>
</dbReference>
<organism evidence="24 25">
    <name type="scientific">Haliscomenobacter hydrossis (strain ATCC 27775 / DSM 1100 / LMG 10767 / O)</name>
    <dbReference type="NCBI Taxonomy" id="760192"/>
    <lineage>
        <taxon>Bacteria</taxon>
        <taxon>Pseudomonadati</taxon>
        <taxon>Bacteroidota</taxon>
        <taxon>Saprospiria</taxon>
        <taxon>Saprospirales</taxon>
        <taxon>Haliscomenobacteraceae</taxon>
        <taxon>Haliscomenobacter</taxon>
    </lineage>
</organism>
<dbReference type="SUPFAM" id="SSF52540">
    <property type="entry name" value="P-loop containing nucleoside triphosphate hydrolases"/>
    <property type="match status" value="1"/>
</dbReference>